<feature type="region of interest" description="Disordered" evidence="4">
    <location>
        <begin position="398"/>
        <end position="421"/>
    </location>
</feature>
<evidence type="ECO:0000256" key="2">
    <source>
        <dbReference type="ARBA" id="ARBA00022801"/>
    </source>
</evidence>
<dbReference type="PANTHER" id="PTHR43918">
    <property type="entry name" value="ACETYLCHOLINESTERASE"/>
    <property type="match status" value="1"/>
</dbReference>
<dbReference type="InterPro" id="IPR002018">
    <property type="entry name" value="CarbesteraseB"/>
</dbReference>
<evidence type="ECO:0000259" key="5">
    <source>
        <dbReference type="Pfam" id="PF00135"/>
    </source>
</evidence>
<gene>
    <name evidence="6" type="ORF">PRZ48_014851</name>
</gene>
<name>A0ABR0DWV6_ZASCE</name>
<evidence type="ECO:0000256" key="4">
    <source>
        <dbReference type="SAM" id="MobiDB-lite"/>
    </source>
</evidence>
<evidence type="ECO:0000313" key="7">
    <source>
        <dbReference type="Proteomes" id="UP001305779"/>
    </source>
</evidence>
<proteinExistence type="inferred from homology"/>
<keyword evidence="7" id="KW-1185">Reference proteome</keyword>
<dbReference type="Proteomes" id="UP001305779">
    <property type="component" value="Unassembled WGS sequence"/>
</dbReference>
<dbReference type="EC" id="3.1.1.-" evidence="3"/>
<dbReference type="PANTHER" id="PTHR43918:SF4">
    <property type="entry name" value="CARBOXYLIC ESTER HYDROLASE"/>
    <property type="match status" value="1"/>
</dbReference>
<reference evidence="6 7" key="1">
    <citation type="journal article" date="2023" name="G3 (Bethesda)">
        <title>A chromosome-level genome assembly of Zasmidium syzygii isolated from banana leaves.</title>
        <authorList>
            <person name="van Westerhoven A.C."/>
            <person name="Mehrabi R."/>
            <person name="Talebi R."/>
            <person name="Steentjes M.B.F."/>
            <person name="Corcolon B."/>
            <person name="Chong P.A."/>
            <person name="Kema G.H.J."/>
            <person name="Seidl M.F."/>
        </authorList>
    </citation>
    <scope>NUCLEOTIDE SEQUENCE [LARGE SCALE GENOMIC DNA]</scope>
    <source>
        <strain evidence="6 7">P124</strain>
    </source>
</reference>
<comment type="similarity">
    <text evidence="1 3">Belongs to the type-B carboxylesterase/lipase family.</text>
</comment>
<protein>
    <recommendedName>
        <fullName evidence="3">Carboxylic ester hydrolase</fullName>
        <ecNumber evidence="3">3.1.1.-</ecNumber>
    </recommendedName>
</protein>
<dbReference type="InterPro" id="IPR029058">
    <property type="entry name" value="AB_hydrolase_fold"/>
</dbReference>
<dbReference type="Gene3D" id="3.40.50.1820">
    <property type="entry name" value="alpha/beta hydrolase"/>
    <property type="match status" value="1"/>
</dbReference>
<evidence type="ECO:0000313" key="6">
    <source>
        <dbReference type="EMBL" id="KAK4493666.1"/>
    </source>
</evidence>
<dbReference type="InterPro" id="IPR050654">
    <property type="entry name" value="AChE-related_enzymes"/>
</dbReference>
<organism evidence="6 7">
    <name type="scientific">Zasmidium cellare</name>
    <name type="common">Wine cellar mold</name>
    <name type="synonym">Racodium cellare</name>
    <dbReference type="NCBI Taxonomy" id="395010"/>
    <lineage>
        <taxon>Eukaryota</taxon>
        <taxon>Fungi</taxon>
        <taxon>Dikarya</taxon>
        <taxon>Ascomycota</taxon>
        <taxon>Pezizomycotina</taxon>
        <taxon>Dothideomycetes</taxon>
        <taxon>Dothideomycetidae</taxon>
        <taxon>Mycosphaerellales</taxon>
        <taxon>Mycosphaerellaceae</taxon>
        <taxon>Zasmidium</taxon>
    </lineage>
</organism>
<sequence>MVFIHPGGFVGGSAGEDAYDGGRMATKGVTVVSFNYRVGAFGFATHPSIGANFGLLDQQEALAWIRRNIRRFGGNQRNITLYGASSGAVSARWLMATPPSTWNFNRVILQSGGFDAPLSLAPCISYRKAQKYTELLFDKLGTRDPTVLRRMPMRAVLAASHSIYMEKCGNTAITIPQAFVWAPVFDGVTFVSTSLDHVPQYVPLLLGCAVSETQYSFRPGRFPSREDLETWINHHCGASSQKVLDCLRSYKGGDNDFAERFATTLFFFEPCMATAYNYHYKGGRTVYVYHFAKGRQTMPGGREGASHTRDIPYVFENLPRLTDVYQWDVEDGQIANKMQSAWVAFARSGEPRCREVGDWRPFPYATKSFGSDLPADADMVLGELVQILLIERRNRLFGPNPAENPGLETLQEEPDEEMDDQEMFDESMFSEDPMFPEDPTFFEDAMFSEDPMFSEDSMQLG</sequence>
<comment type="caution">
    <text evidence="6">The sequence shown here is derived from an EMBL/GenBank/DDBJ whole genome shotgun (WGS) entry which is preliminary data.</text>
</comment>
<accession>A0ABR0DWV6</accession>
<keyword evidence="2 3" id="KW-0378">Hydrolase</keyword>
<dbReference type="SUPFAM" id="SSF53474">
    <property type="entry name" value="alpha/beta-Hydrolases"/>
    <property type="match status" value="1"/>
</dbReference>
<feature type="compositionally biased region" description="Acidic residues" evidence="4">
    <location>
        <begin position="410"/>
        <end position="421"/>
    </location>
</feature>
<dbReference type="Pfam" id="PF00135">
    <property type="entry name" value="COesterase"/>
    <property type="match status" value="1"/>
</dbReference>
<evidence type="ECO:0000256" key="1">
    <source>
        <dbReference type="ARBA" id="ARBA00005964"/>
    </source>
</evidence>
<feature type="domain" description="Carboxylesterase type B" evidence="5">
    <location>
        <begin position="1"/>
        <end position="363"/>
    </location>
</feature>
<dbReference type="PROSITE" id="PS00122">
    <property type="entry name" value="CARBOXYLESTERASE_B_1"/>
    <property type="match status" value="1"/>
</dbReference>
<dbReference type="EMBL" id="JAXOVC010000015">
    <property type="protein sequence ID" value="KAK4493666.1"/>
    <property type="molecule type" value="Genomic_DNA"/>
</dbReference>
<evidence type="ECO:0000256" key="3">
    <source>
        <dbReference type="RuleBase" id="RU361235"/>
    </source>
</evidence>
<dbReference type="InterPro" id="IPR019826">
    <property type="entry name" value="Carboxylesterase_B_AS"/>
</dbReference>